<feature type="compositionally biased region" description="Basic and acidic residues" evidence="3">
    <location>
        <begin position="164"/>
        <end position="173"/>
    </location>
</feature>
<dbReference type="SMART" id="SM00448">
    <property type="entry name" value="REC"/>
    <property type="match status" value="1"/>
</dbReference>
<dbReference type="Proteomes" id="UP000237686">
    <property type="component" value="Unassembled WGS sequence"/>
</dbReference>
<evidence type="ECO:0000259" key="4">
    <source>
        <dbReference type="PROSITE" id="PS50110"/>
    </source>
</evidence>
<dbReference type="InterPro" id="IPR001789">
    <property type="entry name" value="Sig_transdc_resp-reg_receiver"/>
</dbReference>
<evidence type="ECO:0000313" key="6">
    <source>
        <dbReference type="Proteomes" id="UP000237686"/>
    </source>
</evidence>
<feature type="region of interest" description="Disordered" evidence="3">
    <location>
        <begin position="164"/>
        <end position="185"/>
    </location>
</feature>
<gene>
    <name evidence="5" type="ORF">C6P98_06755</name>
</gene>
<dbReference type="RefSeq" id="WP_006407435.1">
    <property type="nucleotide sequence ID" value="NZ_CADFDF010000005.1"/>
</dbReference>
<dbReference type="InterPro" id="IPR050595">
    <property type="entry name" value="Bact_response_regulator"/>
</dbReference>
<name>A0A8E2UTL9_9BURK</name>
<feature type="domain" description="Response regulatory" evidence="4">
    <location>
        <begin position="29"/>
        <end position="145"/>
    </location>
</feature>
<dbReference type="EMBL" id="PVFZ01000017">
    <property type="protein sequence ID" value="PRF26039.1"/>
    <property type="molecule type" value="Genomic_DNA"/>
</dbReference>
<evidence type="ECO:0000256" key="3">
    <source>
        <dbReference type="SAM" id="MobiDB-lite"/>
    </source>
</evidence>
<feature type="modified residue" description="4-aspartylphosphate" evidence="2">
    <location>
        <position position="78"/>
    </location>
</feature>
<dbReference type="PANTHER" id="PTHR44591:SF3">
    <property type="entry name" value="RESPONSE REGULATORY DOMAIN-CONTAINING PROTEIN"/>
    <property type="match status" value="1"/>
</dbReference>
<organism evidence="5 6">
    <name type="scientific">Burkholderia multivorans</name>
    <dbReference type="NCBI Taxonomy" id="87883"/>
    <lineage>
        <taxon>Bacteria</taxon>
        <taxon>Pseudomonadati</taxon>
        <taxon>Pseudomonadota</taxon>
        <taxon>Betaproteobacteria</taxon>
        <taxon>Burkholderiales</taxon>
        <taxon>Burkholderiaceae</taxon>
        <taxon>Burkholderia</taxon>
        <taxon>Burkholderia cepacia complex</taxon>
    </lineage>
</organism>
<dbReference type="Pfam" id="PF00072">
    <property type="entry name" value="Response_reg"/>
    <property type="match status" value="1"/>
</dbReference>
<evidence type="ECO:0000256" key="1">
    <source>
        <dbReference type="ARBA" id="ARBA00022553"/>
    </source>
</evidence>
<dbReference type="InterPro" id="IPR011006">
    <property type="entry name" value="CheY-like_superfamily"/>
</dbReference>
<protein>
    <submittedName>
        <fullName evidence="5">Response regulator</fullName>
    </submittedName>
</protein>
<proteinExistence type="predicted"/>
<reference evidence="5 6" key="1">
    <citation type="submission" date="2018-03" db="EMBL/GenBank/DDBJ databases">
        <authorList>
            <person name="Nguyen K."/>
            <person name="Fouts D."/>
            <person name="Sutton G."/>
        </authorList>
    </citation>
    <scope>NUCLEOTIDE SEQUENCE [LARGE SCALE GENOMIC DNA]</scope>
    <source>
        <strain evidence="5 6">AU17135</strain>
    </source>
</reference>
<comment type="caution">
    <text evidence="5">The sequence shown here is derived from an EMBL/GenBank/DDBJ whole genome shotgun (WGS) entry which is preliminary data.</text>
</comment>
<dbReference type="AlphaFoldDB" id="A0A8E2UTL9"/>
<accession>A0A8E2UTL9</accession>
<dbReference type="PROSITE" id="PS50110">
    <property type="entry name" value="RESPONSE_REGULATORY"/>
    <property type="match status" value="1"/>
</dbReference>
<keyword evidence="1 2" id="KW-0597">Phosphoprotein</keyword>
<evidence type="ECO:0000313" key="5">
    <source>
        <dbReference type="EMBL" id="PRF26039.1"/>
    </source>
</evidence>
<dbReference type="SUPFAM" id="SSF52172">
    <property type="entry name" value="CheY-like"/>
    <property type="match status" value="1"/>
</dbReference>
<dbReference type="Gene3D" id="3.40.50.2300">
    <property type="match status" value="1"/>
</dbReference>
<dbReference type="GO" id="GO:0000160">
    <property type="term" value="P:phosphorelay signal transduction system"/>
    <property type="evidence" value="ECO:0007669"/>
    <property type="project" value="InterPro"/>
</dbReference>
<evidence type="ECO:0000256" key="2">
    <source>
        <dbReference type="PROSITE-ProRule" id="PRU00169"/>
    </source>
</evidence>
<dbReference type="PANTHER" id="PTHR44591">
    <property type="entry name" value="STRESS RESPONSE REGULATOR PROTEIN 1"/>
    <property type="match status" value="1"/>
</dbReference>
<sequence length="185" mass="20009">MPIAPGDDPAADDVLLWRSPDSVPRRPRRVLVVDDYRDAADALQLLLDARGFECRVVDDPFAVCDVARDWQPFAIVLDIAMPRLDGLQLARRLRGDPRTADMLLVACSAFASPVDRERAREAGFDAHCAKPLTPHPLLRYLEAACGARAAQRLDGAERVDGAGRVDGAERADGLDGADGAVTRGL</sequence>